<keyword evidence="2" id="KW-1185">Reference proteome</keyword>
<proteinExistence type="predicted"/>
<evidence type="ECO:0000313" key="1">
    <source>
        <dbReference type="EMBL" id="SDL83433.1"/>
    </source>
</evidence>
<evidence type="ECO:0000313" key="2">
    <source>
        <dbReference type="Proteomes" id="UP000199440"/>
    </source>
</evidence>
<accession>A0A1G9NAL2</accession>
<dbReference type="AlphaFoldDB" id="A0A1G9NAL2"/>
<name>A0A1G9NAL2_9FLAO</name>
<dbReference type="Proteomes" id="UP000199440">
    <property type="component" value="Unassembled WGS sequence"/>
</dbReference>
<organism evidence="1 2">
    <name type="scientific">Kriegella aquimaris</name>
    <dbReference type="NCBI Taxonomy" id="192904"/>
    <lineage>
        <taxon>Bacteria</taxon>
        <taxon>Pseudomonadati</taxon>
        <taxon>Bacteroidota</taxon>
        <taxon>Flavobacteriia</taxon>
        <taxon>Flavobacteriales</taxon>
        <taxon>Flavobacteriaceae</taxon>
        <taxon>Kriegella</taxon>
    </lineage>
</organism>
<dbReference type="EMBL" id="FNGV01000003">
    <property type="protein sequence ID" value="SDL83433.1"/>
    <property type="molecule type" value="Genomic_DNA"/>
</dbReference>
<sequence length="167" mass="18945">MIKNLLFFIAVLFCSQNMQSQKRSSVPEGTKTSQTERTHKKKGVKYHTITIHNRCAETISVAALYVDSDGSKKVAGWFVVEPNAKEDIGVKTYEHLIYLHAESSKGSVWDGSLDPENQIEAPVFDKSFEYSMDQISYLDKDSAEWVSFFSSDIPSNLRNYTLPFTCK</sequence>
<protein>
    <submittedName>
        <fullName evidence="1">Uncharacterized protein</fullName>
    </submittedName>
</protein>
<reference evidence="1 2" key="1">
    <citation type="submission" date="2016-10" db="EMBL/GenBank/DDBJ databases">
        <authorList>
            <person name="de Groot N.N."/>
        </authorList>
    </citation>
    <scope>NUCLEOTIDE SEQUENCE [LARGE SCALE GENOMIC DNA]</scope>
    <source>
        <strain evidence="1 2">DSM 19886</strain>
    </source>
</reference>
<gene>
    <name evidence="1" type="ORF">SAMN04488514_10397</name>
</gene>